<gene>
    <name evidence="2" type="ORF">BW733_13725</name>
</gene>
<name>A0A1Q2D028_9ACTN</name>
<dbReference type="SUPFAM" id="SSF53756">
    <property type="entry name" value="UDP-Glycosyltransferase/glycogen phosphorylase"/>
    <property type="match status" value="1"/>
</dbReference>
<proteinExistence type="predicted"/>
<dbReference type="Proteomes" id="UP000188235">
    <property type="component" value="Chromosome"/>
</dbReference>
<dbReference type="OrthoDB" id="3253247at2"/>
<dbReference type="Gene3D" id="3.40.50.2000">
    <property type="entry name" value="Glycogen Phosphorylase B"/>
    <property type="match status" value="2"/>
</dbReference>
<dbReference type="EMBL" id="CP019607">
    <property type="protein sequence ID" value="AQP51728.1"/>
    <property type="molecule type" value="Genomic_DNA"/>
</dbReference>
<evidence type="ECO:0000313" key="3">
    <source>
        <dbReference type="Proteomes" id="UP000188235"/>
    </source>
</evidence>
<dbReference type="CDD" id="cd03784">
    <property type="entry name" value="GT1_Gtf-like"/>
    <property type="match status" value="1"/>
</dbReference>
<organism evidence="2 3">
    <name type="scientific">Tessaracoccus flavescens</name>
    <dbReference type="NCBI Taxonomy" id="399497"/>
    <lineage>
        <taxon>Bacteria</taxon>
        <taxon>Bacillati</taxon>
        <taxon>Actinomycetota</taxon>
        <taxon>Actinomycetes</taxon>
        <taxon>Propionibacteriales</taxon>
        <taxon>Propionibacteriaceae</taxon>
        <taxon>Tessaracoccus</taxon>
    </lineage>
</organism>
<dbReference type="InterPro" id="IPR002213">
    <property type="entry name" value="UDP_glucos_trans"/>
</dbReference>
<reference evidence="2 3" key="1">
    <citation type="journal article" date="2008" name="Int. J. Syst. Evol. Microbiol.">
        <title>Tessaracoccus flavescens sp. nov., isolated from marine sediment.</title>
        <authorList>
            <person name="Lee D.W."/>
            <person name="Lee S.D."/>
        </authorList>
    </citation>
    <scope>NUCLEOTIDE SEQUENCE [LARGE SCALE GENOMIC DNA]</scope>
    <source>
        <strain evidence="2 3">SST-39T</strain>
    </source>
</reference>
<feature type="domain" description="Erythromycin biosynthesis protein CIII-like C-terminal" evidence="1">
    <location>
        <begin position="299"/>
        <end position="374"/>
    </location>
</feature>
<accession>A0A1Q2D028</accession>
<dbReference type="FunFam" id="3.40.50.2000:FF:000009">
    <property type="entry name" value="Sterol 3-beta-glucosyltransferase UGT80A2"/>
    <property type="match status" value="1"/>
</dbReference>
<dbReference type="GO" id="GO:0016758">
    <property type="term" value="F:hexosyltransferase activity"/>
    <property type="evidence" value="ECO:0007669"/>
    <property type="project" value="UniProtKB-ARBA"/>
</dbReference>
<dbReference type="Pfam" id="PF06722">
    <property type="entry name" value="EryCIII-like_C"/>
    <property type="match status" value="1"/>
</dbReference>
<protein>
    <recommendedName>
        <fullName evidence="1">Erythromycin biosynthesis protein CIII-like C-terminal domain-containing protein</fullName>
    </recommendedName>
</protein>
<dbReference type="PANTHER" id="PTHR48050:SF13">
    <property type="entry name" value="STEROL 3-BETA-GLUCOSYLTRANSFERASE UGT80A2"/>
    <property type="match status" value="1"/>
</dbReference>
<dbReference type="InterPro" id="IPR010610">
    <property type="entry name" value="EryCIII-like_C"/>
</dbReference>
<dbReference type="GO" id="GO:0008194">
    <property type="term" value="F:UDP-glycosyltransferase activity"/>
    <property type="evidence" value="ECO:0007669"/>
    <property type="project" value="InterPro"/>
</dbReference>
<evidence type="ECO:0000259" key="1">
    <source>
        <dbReference type="Pfam" id="PF06722"/>
    </source>
</evidence>
<dbReference type="AlphaFoldDB" id="A0A1Q2D028"/>
<evidence type="ECO:0000313" key="2">
    <source>
        <dbReference type="EMBL" id="AQP51728.1"/>
    </source>
</evidence>
<dbReference type="KEGG" id="tfa:BW733_13725"/>
<dbReference type="GO" id="GO:0017000">
    <property type="term" value="P:antibiotic biosynthetic process"/>
    <property type="evidence" value="ECO:0007669"/>
    <property type="project" value="UniProtKB-ARBA"/>
</dbReference>
<dbReference type="PANTHER" id="PTHR48050">
    <property type="entry name" value="STEROL 3-BETA-GLUCOSYLTRANSFERASE"/>
    <property type="match status" value="1"/>
</dbReference>
<dbReference type="InterPro" id="IPR050426">
    <property type="entry name" value="Glycosyltransferase_28"/>
</dbReference>
<keyword evidence="3" id="KW-1185">Reference proteome</keyword>
<dbReference type="RefSeq" id="WP_077351307.1">
    <property type="nucleotide sequence ID" value="NZ_CP019607.1"/>
</dbReference>
<dbReference type="STRING" id="399497.BW733_13725"/>
<sequence>MLIIAIGSRGDVQPAAVLAGAATRAGTPSSVLAVEEYGPLVRSHGAGFIGIEGRIDDSLGLAKNRLTRPLAHLLVTQGWMLQRWMKRLAPAIADATLRALEDHDSVLTSSLTVSLGPAIEATGRRVGTLLFSGQLPTAHRESHYFGHFYSPWDWLNRPGIDLSWETIERLSRPVTAILGPSLAGQAGHRLSPRNALDLPAIIAASPILVPPAPDWPASARQSGTIVDDETAPLPDDLEEFLADGDAVYVGFGSMGHGLEARDLDLIREAAMRSGTRIVTPALGGWAPGRIDELTFATGPVPHSSLLPRMSGIVHHGGAGTTFAALRSGVPSVAAPFGVDQPYHAARIHSLGVGPASVRMSRLTARRLAGLLDDLTSGVYDDRAAEIGRQCRAEDGVGSTLDALEELGFLQGGTG</sequence>